<dbReference type="STRING" id="1302690.BUE76_15250"/>
<sequence length="142" mass="15166">MRSIFFVVLFSGLLSSAHAQTKKPATKAAQPAAAVMERGKTVYTSICLACHQVDGSGVPHLNPPLTPNEWVAGPKPRLVQLVLNGSQGKVEIDGDTWSNAMPAMSHLTDQQIADVLTYVRNSFGNKAAAVTPTEVKAQRGKK</sequence>
<dbReference type="GO" id="GO:0046872">
    <property type="term" value="F:metal ion binding"/>
    <property type="evidence" value="ECO:0007669"/>
    <property type="project" value="UniProtKB-KW"/>
</dbReference>
<dbReference type="AlphaFoldDB" id="A0A1M4YB80"/>
<dbReference type="Proteomes" id="UP000184368">
    <property type="component" value="Unassembled WGS sequence"/>
</dbReference>
<proteinExistence type="predicted"/>
<dbReference type="GO" id="GO:0020037">
    <property type="term" value="F:heme binding"/>
    <property type="evidence" value="ECO:0007669"/>
    <property type="project" value="InterPro"/>
</dbReference>
<keyword evidence="5" id="KW-0732">Signal</keyword>
<evidence type="ECO:0000256" key="4">
    <source>
        <dbReference type="PROSITE-ProRule" id="PRU00433"/>
    </source>
</evidence>
<feature type="chain" id="PRO_5012906127" evidence="5">
    <location>
        <begin position="20"/>
        <end position="142"/>
    </location>
</feature>
<dbReference type="PANTHER" id="PTHR35008:SF8">
    <property type="entry name" value="ALCOHOL DEHYDROGENASE CYTOCHROME C SUBUNIT"/>
    <property type="match status" value="1"/>
</dbReference>
<evidence type="ECO:0000259" key="6">
    <source>
        <dbReference type="PROSITE" id="PS51007"/>
    </source>
</evidence>
<dbReference type="SUPFAM" id="SSF46626">
    <property type="entry name" value="Cytochrome c"/>
    <property type="match status" value="1"/>
</dbReference>
<evidence type="ECO:0000256" key="3">
    <source>
        <dbReference type="ARBA" id="ARBA00023004"/>
    </source>
</evidence>
<evidence type="ECO:0000313" key="8">
    <source>
        <dbReference type="Proteomes" id="UP000184368"/>
    </source>
</evidence>
<dbReference type="PANTHER" id="PTHR35008">
    <property type="entry name" value="BLL4482 PROTEIN-RELATED"/>
    <property type="match status" value="1"/>
</dbReference>
<feature type="domain" description="Cytochrome c" evidence="6">
    <location>
        <begin position="34"/>
        <end position="123"/>
    </location>
</feature>
<evidence type="ECO:0000256" key="5">
    <source>
        <dbReference type="SAM" id="SignalP"/>
    </source>
</evidence>
<dbReference type="RefSeq" id="WP_073041388.1">
    <property type="nucleotide sequence ID" value="NZ_FQUO01000004.1"/>
</dbReference>
<feature type="signal peptide" evidence="5">
    <location>
        <begin position="1"/>
        <end position="19"/>
    </location>
</feature>
<dbReference type="InterPro" id="IPR036909">
    <property type="entry name" value="Cyt_c-like_dom_sf"/>
</dbReference>
<keyword evidence="2 4" id="KW-0479">Metal-binding</keyword>
<dbReference type="Pfam" id="PF00034">
    <property type="entry name" value="Cytochrom_C"/>
    <property type="match status" value="1"/>
</dbReference>
<evidence type="ECO:0000313" key="7">
    <source>
        <dbReference type="EMBL" id="SHF02848.1"/>
    </source>
</evidence>
<evidence type="ECO:0000256" key="1">
    <source>
        <dbReference type="ARBA" id="ARBA00022617"/>
    </source>
</evidence>
<evidence type="ECO:0000256" key="2">
    <source>
        <dbReference type="ARBA" id="ARBA00022723"/>
    </source>
</evidence>
<keyword evidence="3 4" id="KW-0408">Iron</keyword>
<protein>
    <submittedName>
        <fullName evidence="7">Cytochrome c</fullName>
    </submittedName>
</protein>
<dbReference type="InterPro" id="IPR009056">
    <property type="entry name" value="Cyt_c-like_dom"/>
</dbReference>
<dbReference type="Gene3D" id="1.10.760.10">
    <property type="entry name" value="Cytochrome c-like domain"/>
    <property type="match status" value="1"/>
</dbReference>
<organism evidence="7 8">
    <name type="scientific">Cnuella takakiae</name>
    <dbReference type="NCBI Taxonomy" id="1302690"/>
    <lineage>
        <taxon>Bacteria</taxon>
        <taxon>Pseudomonadati</taxon>
        <taxon>Bacteroidota</taxon>
        <taxon>Chitinophagia</taxon>
        <taxon>Chitinophagales</taxon>
        <taxon>Chitinophagaceae</taxon>
        <taxon>Cnuella</taxon>
    </lineage>
</organism>
<reference evidence="7 8" key="1">
    <citation type="submission" date="2016-11" db="EMBL/GenBank/DDBJ databases">
        <authorList>
            <person name="Jaros S."/>
            <person name="Januszkiewicz K."/>
            <person name="Wedrychowicz H."/>
        </authorList>
    </citation>
    <scope>NUCLEOTIDE SEQUENCE [LARGE SCALE GENOMIC DNA]</scope>
    <source>
        <strain evidence="7 8">DSM 26897</strain>
    </source>
</reference>
<dbReference type="PROSITE" id="PS51007">
    <property type="entry name" value="CYTC"/>
    <property type="match status" value="1"/>
</dbReference>
<dbReference type="OrthoDB" id="9811395at2"/>
<accession>A0A1M4YB80</accession>
<keyword evidence="8" id="KW-1185">Reference proteome</keyword>
<keyword evidence="1 4" id="KW-0349">Heme</keyword>
<gene>
    <name evidence="7" type="ORF">SAMN05444008_104217</name>
</gene>
<dbReference type="GO" id="GO:0009055">
    <property type="term" value="F:electron transfer activity"/>
    <property type="evidence" value="ECO:0007669"/>
    <property type="project" value="InterPro"/>
</dbReference>
<dbReference type="InterPro" id="IPR051459">
    <property type="entry name" value="Cytochrome_c-type_DH"/>
</dbReference>
<name>A0A1M4YB80_9BACT</name>
<dbReference type="EMBL" id="FQUO01000004">
    <property type="protein sequence ID" value="SHF02848.1"/>
    <property type="molecule type" value="Genomic_DNA"/>
</dbReference>